<protein>
    <submittedName>
        <fullName evidence="1">Uncharacterized protein</fullName>
    </submittedName>
</protein>
<name>A0A382B5D0_9ZZZZ</name>
<accession>A0A382B5D0</accession>
<evidence type="ECO:0000313" key="1">
    <source>
        <dbReference type="EMBL" id="SVB08965.1"/>
    </source>
</evidence>
<dbReference type="AlphaFoldDB" id="A0A382B5D0"/>
<proteinExistence type="predicted"/>
<dbReference type="EMBL" id="UINC01028274">
    <property type="protein sequence ID" value="SVB08965.1"/>
    <property type="molecule type" value="Genomic_DNA"/>
</dbReference>
<sequence>AFIQWLNKLNIAIKRKIYRNKPR</sequence>
<feature type="non-terminal residue" evidence="1">
    <location>
        <position position="1"/>
    </location>
</feature>
<reference evidence="1" key="1">
    <citation type="submission" date="2018-05" db="EMBL/GenBank/DDBJ databases">
        <authorList>
            <person name="Lanie J.A."/>
            <person name="Ng W.-L."/>
            <person name="Kazmierczak K.M."/>
            <person name="Andrzejewski T.M."/>
            <person name="Davidsen T.M."/>
            <person name="Wayne K.J."/>
            <person name="Tettelin H."/>
            <person name="Glass J.I."/>
            <person name="Rusch D."/>
            <person name="Podicherti R."/>
            <person name="Tsui H.-C.T."/>
            <person name="Winkler M.E."/>
        </authorList>
    </citation>
    <scope>NUCLEOTIDE SEQUENCE</scope>
</reference>
<gene>
    <name evidence="1" type="ORF">METZ01_LOCUS161819</name>
</gene>
<organism evidence="1">
    <name type="scientific">marine metagenome</name>
    <dbReference type="NCBI Taxonomy" id="408172"/>
    <lineage>
        <taxon>unclassified sequences</taxon>
        <taxon>metagenomes</taxon>
        <taxon>ecological metagenomes</taxon>
    </lineage>
</organism>